<evidence type="ECO:0000256" key="2">
    <source>
        <dbReference type="ARBA" id="ARBA00022679"/>
    </source>
</evidence>
<keyword evidence="3" id="KW-0812">Transmembrane</keyword>
<feature type="transmembrane region" description="Helical" evidence="3">
    <location>
        <begin position="342"/>
        <end position="359"/>
    </location>
</feature>
<keyword evidence="3" id="KW-1133">Transmembrane helix</keyword>
<dbReference type="AlphaFoldDB" id="A0AAX0Q652"/>
<evidence type="ECO:0000259" key="4">
    <source>
        <dbReference type="Pfam" id="PF00535"/>
    </source>
</evidence>
<keyword evidence="6" id="KW-1185">Reference proteome</keyword>
<evidence type="ECO:0000313" key="5">
    <source>
        <dbReference type="EMBL" id="PAV08726.1"/>
    </source>
</evidence>
<dbReference type="PANTHER" id="PTHR43630">
    <property type="entry name" value="POLY-BETA-1,6-N-ACETYL-D-GLUCOSAMINE SYNTHASE"/>
    <property type="match status" value="1"/>
</dbReference>
<dbReference type="PANTHER" id="PTHR43630:SF1">
    <property type="entry name" value="POLY-BETA-1,6-N-ACETYL-D-GLUCOSAMINE SYNTHASE"/>
    <property type="match status" value="1"/>
</dbReference>
<dbReference type="Gene3D" id="3.90.550.10">
    <property type="entry name" value="Spore Coat Polysaccharide Biosynthesis Protein SpsA, Chain A"/>
    <property type="match status" value="1"/>
</dbReference>
<evidence type="ECO:0000256" key="1">
    <source>
        <dbReference type="ARBA" id="ARBA00022676"/>
    </source>
</evidence>
<evidence type="ECO:0000256" key="3">
    <source>
        <dbReference type="SAM" id="Phobius"/>
    </source>
</evidence>
<dbReference type="GO" id="GO:0016757">
    <property type="term" value="F:glycosyltransferase activity"/>
    <property type="evidence" value="ECO:0007669"/>
    <property type="project" value="UniProtKB-KW"/>
</dbReference>
<evidence type="ECO:0000313" key="6">
    <source>
        <dbReference type="Proteomes" id="UP000243820"/>
    </source>
</evidence>
<sequence>MYLYSLPVGAGLILLAVIPYIIYLLGVTFGKKPAELELTSPDTLPPVSIVICAYNEELTIARKIQSISSSTYPDELTEVVLVIDCSDDKTEEVAQRELENVKFSWTIHTNEKRSGQNASLNTGISLTSNEIVIATDADLVWDAKSAEYLVQRLLSDDRLAAGTGDLLPNPGVDNITSMEKTYRSYYGRMAEWEYAHDATLSLNGCLLIFKKSIVSSIDATKGANDANLAYKSIREGYKTFYDTRAPIYEELPENLKKQYKQKVRRAKTLIQATLANVDLMKVNRPACRIFYPLRFWMYVITPTLLVIGGVLFSIGLILCAPIIFVLLVGILLAVSILKPENLITSFMLNQFYLLMGLYYPRRNAVIWKSTSKKVGE</sequence>
<proteinExistence type="predicted"/>
<feature type="transmembrane region" description="Helical" evidence="3">
    <location>
        <begin position="304"/>
        <end position="336"/>
    </location>
</feature>
<protein>
    <recommendedName>
        <fullName evidence="4">Glycosyltransferase 2-like domain-containing protein</fullName>
    </recommendedName>
</protein>
<keyword evidence="1" id="KW-0328">Glycosyltransferase</keyword>
<name>A0AAX0Q652_9EURY</name>
<gene>
    <name evidence="5" type="ORF">ASJ83_00780</name>
</gene>
<dbReference type="InterPro" id="IPR001173">
    <property type="entry name" value="Glyco_trans_2-like"/>
</dbReference>
<keyword evidence="3" id="KW-0472">Membrane</keyword>
<dbReference type="InterPro" id="IPR029044">
    <property type="entry name" value="Nucleotide-diphossugar_trans"/>
</dbReference>
<feature type="domain" description="Glycosyltransferase 2-like" evidence="4">
    <location>
        <begin position="48"/>
        <end position="163"/>
    </location>
</feature>
<dbReference type="EMBL" id="LMVO01000044">
    <property type="protein sequence ID" value="PAV08726.1"/>
    <property type="molecule type" value="Genomic_DNA"/>
</dbReference>
<feature type="transmembrane region" description="Helical" evidence="3">
    <location>
        <begin position="6"/>
        <end position="26"/>
    </location>
</feature>
<dbReference type="Proteomes" id="UP000243820">
    <property type="component" value="Unassembled WGS sequence"/>
</dbReference>
<accession>A0AAX0Q652</accession>
<organism evidence="5 6">
    <name type="scientific">Methanocorpusculum parvum</name>
    <dbReference type="NCBI Taxonomy" id="2193"/>
    <lineage>
        <taxon>Archaea</taxon>
        <taxon>Methanobacteriati</taxon>
        <taxon>Methanobacteriota</taxon>
        <taxon>Stenosarchaea group</taxon>
        <taxon>Methanomicrobia</taxon>
        <taxon>Methanomicrobiales</taxon>
        <taxon>Methanocorpusculaceae</taxon>
        <taxon>Methanocorpusculum</taxon>
    </lineage>
</organism>
<keyword evidence="2" id="KW-0808">Transferase</keyword>
<comment type="caution">
    <text evidence="5">The sequence shown here is derived from an EMBL/GenBank/DDBJ whole genome shotgun (WGS) entry which is preliminary data.</text>
</comment>
<dbReference type="Pfam" id="PF00535">
    <property type="entry name" value="Glycos_transf_2"/>
    <property type="match status" value="1"/>
</dbReference>
<dbReference type="RefSeq" id="WP_095642501.1">
    <property type="nucleotide sequence ID" value="NZ_LMVO01000044.1"/>
</dbReference>
<reference evidence="5 6" key="1">
    <citation type="journal article" date="2017" name="BMC Genomics">
        <title>Genomic analysis of methanogenic archaea reveals a shift towards energy conservation.</title>
        <authorList>
            <person name="Gilmore S.P."/>
            <person name="Henske J.K."/>
            <person name="Sexton J.A."/>
            <person name="Solomon K.V."/>
            <person name="Seppala S."/>
            <person name="Yoo J.I."/>
            <person name="Huyett L.M."/>
            <person name="Pressman A."/>
            <person name="Cogan J.Z."/>
            <person name="Kivenson V."/>
            <person name="Peng X."/>
            <person name="Tan Y."/>
            <person name="Valentine D.L."/>
            <person name="O'Malley M.A."/>
        </authorList>
    </citation>
    <scope>NUCLEOTIDE SEQUENCE [LARGE SCALE GENOMIC DNA]</scope>
    <source>
        <strain evidence="5 6">XII</strain>
    </source>
</reference>
<dbReference type="SUPFAM" id="SSF53448">
    <property type="entry name" value="Nucleotide-diphospho-sugar transferases"/>
    <property type="match status" value="1"/>
</dbReference>